<dbReference type="NCBIfam" id="TIGR02745">
    <property type="entry name" value="ccoG_rdxA_fixG"/>
    <property type="match status" value="1"/>
</dbReference>
<evidence type="ECO:0000313" key="9">
    <source>
        <dbReference type="EMBL" id="SOD97919.1"/>
    </source>
</evidence>
<evidence type="ECO:0000256" key="7">
    <source>
        <dbReference type="SAM" id="Phobius"/>
    </source>
</evidence>
<dbReference type="PANTHER" id="PTHR30176">
    <property type="entry name" value="FERREDOXIN-TYPE PROTEIN NAPH"/>
    <property type="match status" value="1"/>
</dbReference>
<dbReference type="InterPro" id="IPR017896">
    <property type="entry name" value="4Fe4S_Fe-S-bd"/>
</dbReference>
<dbReference type="PROSITE" id="PS00198">
    <property type="entry name" value="4FE4S_FER_1"/>
    <property type="match status" value="1"/>
</dbReference>
<evidence type="ECO:0000256" key="3">
    <source>
        <dbReference type="ARBA" id="ARBA00022723"/>
    </source>
</evidence>
<dbReference type="OrthoDB" id="9811700at2"/>
<feature type="transmembrane region" description="Helical" evidence="7">
    <location>
        <begin position="342"/>
        <end position="361"/>
    </location>
</feature>
<feature type="domain" description="4Fe-4S ferredoxin-type" evidence="8">
    <location>
        <begin position="258"/>
        <end position="286"/>
    </location>
</feature>
<reference evidence="9 10" key="1">
    <citation type="submission" date="2017-09" db="EMBL/GenBank/DDBJ databases">
        <authorList>
            <person name="Ehlers B."/>
            <person name="Leendertz F.H."/>
        </authorList>
    </citation>
    <scope>NUCLEOTIDE SEQUENCE [LARGE SCALE GENOMIC DNA]</scope>
    <source>
        <strain evidence="9 10">USBA 140</strain>
    </source>
</reference>
<dbReference type="InterPro" id="IPR014116">
    <property type="entry name" value="Cyt_c_oxidase_cbb3_FixG"/>
</dbReference>
<proteinExistence type="predicted"/>
<keyword evidence="7" id="KW-0812">Transmembrane</keyword>
<dbReference type="PROSITE" id="PS51379">
    <property type="entry name" value="4FE4S_FER_2"/>
    <property type="match status" value="1"/>
</dbReference>
<accession>A0A286GS77</accession>
<evidence type="ECO:0000313" key="10">
    <source>
        <dbReference type="Proteomes" id="UP000219621"/>
    </source>
</evidence>
<dbReference type="InterPro" id="IPR051684">
    <property type="entry name" value="Electron_Trans/Redox"/>
</dbReference>
<sequence>MSQTQTHGGGSLYASRVKIHPKAVKGPFRRAKDVLGVALMIVFFVSPWLRWTRTGTAPDQAILLDPVGQRGWFFGLEIWPQEVYYLAGILIVGVLALFMTASLAGRVWCGFSCPQTVFTDLFIRVERLFEGERAARIRLDKAPMSLNKAARRAGKHTVWLLIAAAFGATVTFYLADAPTTLVGYLTLDAPLWLAGIAATFMASTYLLAGFAREQFCNYMCPWPRIQSAMLDDNSLVVTYQDQRGDSRGPKRKSQTWEERFAAGFGDCIDCGQCVQACPIGIDIRQGVNADCINCGLCIDTCDGIMTTIGRPQRLIRFDSFANARARTEKRAEPTRLLRPRSFAYVAVLAVLGIGLAGAYAGRSTLDVTALKERSPLFVALSDGSIRNTYTLKVHNKDREARRLELAIADAPEGMSLSMLAADGTATEAFDAVDVAPDGVASLRLFVQAPRGAERPEEVTLVVRDADTGQTLREGLAFSWPGA</sequence>
<dbReference type="Proteomes" id="UP000219621">
    <property type="component" value="Unassembled WGS sequence"/>
</dbReference>
<keyword evidence="1" id="KW-0813">Transport</keyword>
<protein>
    <submittedName>
        <fullName evidence="9">Cytochrome c oxidase accessory protein FixG</fullName>
    </submittedName>
</protein>
<evidence type="ECO:0000256" key="6">
    <source>
        <dbReference type="ARBA" id="ARBA00023014"/>
    </source>
</evidence>
<evidence type="ECO:0000256" key="5">
    <source>
        <dbReference type="ARBA" id="ARBA00023004"/>
    </source>
</evidence>
<evidence type="ECO:0000256" key="4">
    <source>
        <dbReference type="ARBA" id="ARBA00022982"/>
    </source>
</evidence>
<dbReference type="GO" id="GO:0051539">
    <property type="term" value="F:4 iron, 4 sulfur cluster binding"/>
    <property type="evidence" value="ECO:0007669"/>
    <property type="project" value="UniProtKB-KW"/>
</dbReference>
<evidence type="ECO:0000259" key="8">
    <source>
        <dbReference type="PROSITE" id="PS51379"/>
    </source>
</evidence>
<dbReference type="InterPro" id="IPR009051">
    <property type="entry name" value="Helical_ferredxn"/>
</dbReference>
<dbReference type="SUPFAM" id="SSF54862">
    <property type="entry name" value="4Fe-4S ferredoxins"/>
    <property type="match status" value="1"/>
</dbReference>
<dbReference type="RefSeq" id="WP_097280233.1">
    <property type="nucleotide sequence ID" value="NZ_OCNJ01000007.1"/>
</dbReference>
<dbReference type="InterPro" id="IPR017900">
    <property type="entry name" value="4Fe4S_Fe_S_CS"/>
</dbReference>
<dbReference type="Pfam" id="PF12801">
    <property type="entry name" value="Fer4_5"/>
    <property type="match status" value="1"/>
</dbReference>
<dbReference type="EMBL" id="OCNJ01000007">
    <property type="protein sequence ID" value="SOD97919.1"/>
    <property type="molecule type" value="Genomic_DNA"/>
</dbReference>
<dbReference type="Pfam" id="PF13746">
    <property type="entry name" value="Fer4_18"/>
    <property type="match status" value="1"/>
</dbReference>
<dbReference type="GO" id="GO:0046872">
    <property type="term" value="F:metal ion binding"/>
    <property type="evidence" value="ECO:0007669"/>
    <property type="project" value="UniProtKB-KW"/>
</dbReference>
<dbReference type="Gene3D" id="1.10.1060.10">
    <property type="entry name" value="Alpha-helical ferredoxin"/>
    <property type="match status" value="1"/>
</dbReference>
<keyword evidence="10" id="KW-1185">Reference proteome</keyword>
<dbReference type="AlphaFoldDB" id="A0A286GS77"/>
<keyword evidence="7" id="KW-1133">Transmembrane helix</keyword>
<dbReference type="PANTHER" id="PTHR30176:SF3">
    <property type="entry name" value="FERREDOXIN-TYPE PROTEIN NAPH"/>
    <property type="match status" value="1"/>
</dbReference>
<name>A0A286GS77_9PROT</name>
<keyword evidence="5" id="KW-0408">Iron</keyword>
<keyword evidence="3" id="KW-0479">Metal-binding</keyword>
<feature type="transmembrane region" description="Helical" evidence="7">
    <location>
        <begin position="191"/>
        <end position="211"/>
    </location>
</feature>
<dbReference type="GO" id="GO:0005886">
    <property type="term" value="C:plasma membrane"/>
    <property type="evidence" value="ECO:0007669"/>
    <property type="project" value="TreeGrafter"/>
</dbReference>
<keyword evidence="2" id="KW-0004">4Fe-4S</keyword>
<feature type="transmembrane region" description="Helical" evidence="7">
    <location>
        <begin position="158"/>
        <end position="175"/>
    </location>
</feature>
<dbReference type="InterPro" id="IPR032879">
    <property type="entry name" value="FixG_C"/>
</dbReference>
<feature type="transmembrane region" description="Helical" evidence="7">
    <location>
        <begin position="34"/>
        <end position="51"/>
    </location>
</feature>
<keyword evidence="4" id="KW-0249">Electron transport</keyword>
<evidence type="ECO:0000256" key="1">
    <source>
        <dbReference type="ARBA" id="ARBA00022448"/>
    </source>
</evidence>
<gene>
    <name evidence="9" type="ORF">SAMN05421508_107127</name>
</gene>
<organism evidence="9 10">
    <name type="scientific">Caenispirillum bisanense</name>
    <dbReference type="NCBI Taxonomy" id="414052"/>
    <lineage>
        <taxon>Bacteria</taxon>
        <taxon>Pseudomonadati</taxon>
        <taxon>Pseudomonadota</taxon>
        <taxon>Alphaproteobacteria</taxon>
        <taxon>Rhodospirillales</taxon>
        <taxon>Novispirillaceae</taxon>
        <taxon>Caenispirillum</taxon>
    </lineage>
</organism>
<evidence type="ECO:0000256" key="2">
    <source>
        <dbReference type="ARBA" id="ARBA00022485"/>
    </source>
</evidence>
<dbReference type="InterPro" id="IPR013783">
    <property type="entry name" value="Ig-like_fold"/>
</dbReference>
<dbReference type="Gene3D" id="2.60.40.10">
    <property type="entry name" value="Immunoglobulins"/>
    <property type="match status" value="1"/>
</dbReference>
<keyword evidence="6" id="KW-0411">Iron-sulfur</keyword>
<dbReference type="Pfam" id="PF11614">
    <property type="entry name" value="FixG_C"/>
    <property type="match status" value="1"/>
</dbReference>
<keyword evidence="7" id="KW-0472">Membrane</keyword>
<feature type="transmembrane region" description="Helical" evidence="7">
    <location>
        <begin position="83"/>
        <end position="104"/>
    </location>
</feature>